<dbReference type="Gene3D" id="1.25.40.10">
    <property type="entry name" value="Tetratricopeptide repeat domain"/>
    <property type="match status" value="1"/>
</dbReference>
<accession>A0A317JTG6</accession>
<feature type="compositionally biased region" description="Polar residues" evidence="2">
    <location>
        <begin position="25"/>
        <end position="48"/>
    </location>
</feature>
<sequence length="404" mass="43991">MDPQSVFPHRMVTEVVPEENMPPASFTSTKESSTPHHATTPELVQSDTPAIDPRSMKKGELKQRLMKRVKGQEERVQEEGRTGENEKEPPLRQGFASQGEEEIKYKLPREHESDVTATAVPSWMNDRPENVTPSPSSSKTLGELFPLPKLKPIDSLVMNIPAFVTVAVLLSVGAFFIGRLTATAGKSAQASEEVAASPAPIVPLSSPTAMIVQSPDEIITKEHADITQAQELAKNPTDENKKTISSIILTTLNSLTQGIASYPDVAALYYERAQVAKLVMQNSDQLKNQALTDYQKAIVLSPLSADYYAGFADYYQGISDTQDSITNYQKAVQLDPKNADDLYALAKLEASGDMKADADTLYAKLLTLIPQASSTYATIQKEKSDLEQSMGLSSPIATSSGIKQ</sequence>
<gene>
    <name evidence="4" type="ORF">C5B42_03595</name>
</gene>
<feature type="compositionally biased region" description="Basic and acidic residues" evidence="2">
    <location>
        <begin position="70"/>
        <end position="90"/>
    </location>
</feature>
<dbReference type="PROSITE" id="PS50005">
    <property type="entry name" value="TPR"/>
    <property type="match status" value="1"/>
</dbReference>
<protein>
    <submittedName>
        <fullName evidence="4">Uncharacterized protein</fullName>
    </submittedName>
</protein>
<feature type="region of interest" description="Disordered" evidence="2">
    <location>
        <begin position="1"/>
        <end position="98"/>
    </location>
</feature>
<dbReference type="EMBL" id="PSRQ01000042">
    <property type="protein sequence ID" value="PWU23221.1"/>
    <property type="molecule type" value="Genomic_DNA"/>
</dbReference>
<organism evidence="4 5">
    <name type="scientific">Candidatus Cerribacteria bacterium 'Amazon FNV 2010 28 9'</name>
    <dbReference type="NCBI Taxonomy" id="2081795"/>
    <lineage>
        <taxon>Bacteria</taxon>
        <taxon>Candidatus Cerribacteria</taxon>
    </lineage>
</organism>
<feature type="repeat" description="TPR" evidence="1">
    <location>
        <begin position="305"/>
        <end position="338"/>
    </location>
</feature>
<reference evidence="4 5" key="1">
    <citation type="submission" date="2018-02" db="EMBL/GenBank/DDBJ databases">
        <title>Genomic Reconstructions from Amazon Rainforest and Pasture Soil Reveal Novel Insights into the Physiology of Candidate Phyla in Tropical Sites.</title>
        <authorList>
            <person name="Kroeger M.E."/>
            <person name="Delmont T."/>
            <person name="Eren A.M."/>
            <person name="Guo J."/>
            <person name="Meyer K.M."/>
            <person name="Khan K."/>
            <person name="Rodrigues J.L.M."/>
            <person name="Bohannan B.J.M."/>
            <person name="Tringe S."/>
            <person name="Borges C.D."/>
            <person name="Tiedje J."/>
            <person name="Tsai S.M."/>
            <person name="Nusslein K."/>
        </authorList>
    </citation>
    <scope>NUCLEOTIDE SEQUENCE [LARGE SCALE GENOMIC DNA]</scope>
    <source>
        <strain evidence="4">Amazon FNV 2010 28 9</strain>
    </source>
</reference>
<name>A0A317JTG6_9BACT</name>
<dbReference type="SUPFAM" id="SSF48452">
    <property type="entry name" value="TPR-like"/>
    <property type="match status" value="1"/>
</dbReference>
<dbReference type="AlphaFoldDB" id="A0A317JTG6"/>
<dbReference type="InterPro" id="IPR019734">
    <property type="entry name" value="TPR_rpt"/>
</dbReference>
<evidence type="ECO:0000313" key="4">
    <source>
        <dbReference type="EMBL" id="PWU23221.1"/>
    </source>
</evidence>
<feature type="compositionally biased region" description="Basic and acidic residues" evidence="2">
    <location>
        <begin position="54"/>
        <end position="63"/>
    </location>
</feature>
<comment type="caution">
    <text evidence="4">The sequence shown here is derived from an EMBL/GenBank/DDBJ whole genome shotgun (WGS) entry which is preliminary data.</text>
</comment>
<keyword evidence="3" id="KW-0812">Transmembrane</keyword>
<keyword evidence="3" id="KW-0472">Membrane</keyword>
<evidence type="ECO:0000256" key="1">
    <source>
        <dbReference type="PROSITE-ProRule" id="PRU00339"/>
    </source>
</evidence>
<proteinExistence type="predicted"/>
<evidence type="ECO:0000256" key="3">
    <source>
        <dbReference type="SAM" id="Phobius"/>
    </source>
</evidence>
<evidence type="ECO:0000256" key="2">
    <source>
        <dbReference type="SAM" id="MobiDB-lite"/>
    </source>
</evidence>
<evidence type="ECO:0000313" key="5">
    <source>
        <dbReference type="Proteomes" id="UP000246104"/>
    </source>
</evidence>
<dbReference type="InterPro" id="IPR011990">
    <property type="entry name" value="TPR-like_helical_dom_sf"/>
</dbReference>
<dbReference type="Proteomes" id="UP000246104">
    <property type="component" value="Unassembled WGS sequence"/>
</dbReference>
<feature type="transmembrane region" description="Helical" evidence="3">
    <location>
        <begin position="156"/>
        <end position="177"/>
    </location>
</feature>
<keyword evidence="1" id="KW-0802">TPR repeat</keyword>
<keyword evidence="3" id="KW-1133">Transmembrane helix</keyword>